<organism evidence="9 10">
    <name type="scientific">Cimex lectularius</name>
    <name type="common">Bed bug</name>
    <name type="synonym">Acanthia lectularia</name>
    <dbReference type="NCBI Taxonomy" id="79782"/>
    <lineage>
        <taxon>Eukaryota</taxon>
        <taxon>Metazoa</taxon>
        <taxon>Ecdysozoa</taxon>
        <taxon>Arthropoda</taxon>
        <taxon>Hexapoda</taxon>
        <taxon>Insecta</taxon>
        <taxon>Pterygota</taxon>
        <taxon>Neoptera</taxon>
        <taxon>Paraneoptera</taxon>
        <taxon>Hemiptera</taxon>
        <taxon>Heteroptera</taxon>
        <taxon>Panheteroptera</taxon>
        <taxon>Cimicomorpha</taxon>
        <taxon>Cimicidae</taxon>
        <taxon>Cimex</taxon>
    </lineage>
</organism>
<feature type="region of interest" description="Disordered" evidence="7">
    <location>
        <begin position="799"/>
        <end position="830"/>
    </location>
</feature>
<feature type="region of interest" description="Disordered" evidence="7">
    <location>
        <begin position="911"/>
        <end position="931"/>
    </location>
</feature>
<dbReference type="PANTHER" id="PTHR24342:SF20">
    <property type="entry name" value="MYOSIN LIGHT CHAIN KINASE, SMOOTH MUSCLE"/>
    <property type="match status" value="1"/>
</dbReference>
<dbReference type="SUPFAM" id="SSF56112">
    <property type="entry name" value="Protein kinase-like (PK-like)"/>
    <property type="match status" value="1"/>
</dbReference>
<dbReference type="Proteomes" id="UP000494040">
    <property type="component" value="Unassembled WGS sequence"/>
</dbReference>
<dbReference type="InterPro" id="IPR000719">
    <property type="entry name" value="Prot_kinase_dom"/>
</dbReference>
<dbReference type="GO" id="GO:0005524">
    <property type="term" value="F:ATP binding"/>
    <property type="evidence" value="ECO:0007669"/>
    <property type="project" value="UniProtKB-UniRule"/>
</dbReference>
<feature type="compositionally biased region" description="Polar residues" evidence="7">
    <location>
        <begin position="1095"/>
        <end position="1110"/>
    </location>
</feature>
<keyword evidence="3 6" id="KW-0547">Nucleotide-binding</keyword>
<evidence type="ECO:0000256" key="5">
    <source>
        <dbReference type="ARBA" id="ARBA00022840"/>
    </source>
</evidence>
<accession>A0A8I6TDC7</accession>
<evidence type="ECO:0000259" key="8">
    <source>
        <dbReference type="PROSITE" id="PS50011"/>
    </source>
</evidence>
<feature type="binding site" evidence="6">
    <location>
        <position position="69"/>
    </location>
    <ligand>
        <name>ATP</name>
        <dbReference type="ChEBI" id="CHEBI:30616"/>
    </ligand>
</feature>
<feature type="region of interest" description="Disordered" evidence="7">
    <location>
        <begin position="973"/>
        <end position="1028"/>
    </location>
</feature>
<dbReference type="EnsemblMetazoa" id="XM_014390632.2">
    <property type="protein sequence ID" value="XP_014246118.1"/>
    <property type="gene ID" value="LOC106664694"/>
</dbReference>
<dbReference type="GO" id="GO:0005634">
    <property type="term" value="C:nucleus"/>
    <property type="evidence" value="ECO:0007669"/>
    <property type="project" value="TreeGrafter"/>
</dbReference>
<evidence type="ECO:0000256" key="3">
    <source>
        <dbReference type="ARBA" id="ARBA00022741"/>
    </source>
</evidence>
<dbReference type="Pfam" id="PF00069">
    <property type="entry name" value="Pkinase"/>
    <property type="match status" value="1"/>
</dbReference>
<feature type="compositionally biased region" description="Basic and acidic residues" evidence="7">
    <location>
        <begin position="799"/>
        <end position="810"/>
    </location>
</feature>
<dbReference type="CDD" id="cd14103">
    <property type="entry name" value="STKc_MLCK"/>
    <property type="match status" value="1"/>
</dbReference>
<dbReference type="InterPro" id="IPR011009">
    <property type="entry name" value="Kinase-like_dom_sf"/>
</dbReference>
<dbReference type="GO" id="GO:0035556">
    <property type="term" value="P:intracellular signal transduction"/>
    <property type="evidence" value="ECO:0007669"/>
    <property type="project" value="TreeGrafter"/>
</dbReference>
<evidence type="ECO:0000256" key="1">
    <source>
        <dbReference type="ARBA" id="ARBA00022527"/>
    </source>
</evidence>
<dbReference type="Gene3D" id="3.30.200.20">
    <property type="entry name" value="Phosphorylase Kinase, domain 1"/>
    <property type="match status" value="1"/>
</dbReference>
<proteinExistence type="predicted"/>
<dbReference type="GeneID" id="106664694"/>
<sequence length="1110" mass="124129">MIKVDESDPVGEVDPSFTFRDVQIRRGEDVKKYYDLEGEIGRGKFGIVYKCRDKETKLVLAAKFVSIAKRQDRKNVEREVEIMRALRHPRLIQLYDAFENDSTMCVVLEMIDGGELFERVIDDDFILTEKACTVFMRQICEGVSFIHINNIIHLDLKPENILCLTKTGNRIKIIDFGLARKFEPDKKLQVLFGTPEFVAPEVVNFDQISCATDMWSVGVICYVLLSGLSPFMGENDIETMSNVTLGKYDYDDEAFDDISVQAKDFISKLLVQNKEKRLTAEGALNHPWLYRKIPPPPPSLNTSKENLKNYLDATTAPETISSNKLTNRKSMLNAIQILADSEKQFAAEKKHNGFPVAANGLPVLDNPTIKPVKPEPIRADNPFKPVEMLINENKPLNAIEILVQKMPDPSEEQPISTLSPINGSINAANQKENKPPNANNVEVQVTSRITPSPETTGLEAANSKGDVPTIKRESPLPDTLASLVPINSDIPVVCETASLIPVISALNTLPDNKKLEIKPILQNKDENRIVSSIEKTLPTTELSEKLVLTKDNLPVGKEEEKEQNSVKIISFPVHRNEKQFKLSSQPSICDSSKEGKRKITPQTETFTASTPQNKTPPLKTGTINKADSLENKETIKPTAKESIIKPEVRQNMETILPKLNETLANMIEMPPPIVHEKPNDLFLAMIPGSSVVNSEQKKNLVSEKIVQETMPRIPCATIPTPLSLLEKTCSPIPTPLSLLNQVKINNVIPIKKPATFVLDNSNLDTTHSTEPPLKNNSPAEIIPNSPVFNLAKKVSIFEKEEKRSTKEKQSDTGSNITLQPLPPERGGLGALNQNPHPKILGITLGQTSFDESISQTKTSLIAKKFKFFEESSESNKQKITIKKESTSKFESFSSKEQERETMPFKQHLKSIPPWFSESNSTESSKSDPMVSRFDRRSSDFSCLLHDQDEETNSIWSNHINQLSARLLEISSQANKQDEKTTDSSIEDGFMSPPGQHPISWFLSQNKNSNTTRRPKHKFSKMNRDVPIGSPPQEGGREFYLNCPLFVVPGADTQSAPQSPRQSPERKTEAQCWQNSCQGTVLKMVTTEEKEKHFSSKSTTNTLSFKTDSKS</sequence>
<evidence type="ECO:0000256" key="6">
    <source>
        <dbReference type="PROSITE-ProRule" id="PRU10141"/>
    </source>
</evidence>
<keyword evidence="4" id="KW-0418">Kinase</keyword>
<evidence type="ECO:0000256" key="2">
    <source>
        <dbReference type="ARBA" id="ARBA00022679"/>
    </source>
</evidence>
<protein>
    <recommendedName>
        <fullName evidence="8">Protein kinase domain-containing protein</fullName>
    </recommendedName>
</protein>
<keyword evidence="2" id="KW-0808">Transferase</keyword>
<dbReference type="InterPro" id="IPR017441">
    <property type="entry name" value="Protein_kinase_ATP_BS"/>
</dbReference>
<keyword evidence="1" id="KW-0723">Serine/threonine-protein kinase</keyword>
<evidence type="ECO:0000256" key="7">
    <source>
        <dbReference type="SAM" id="MobiDB-lite"/>
    </source>
</evidence>
<feature type="compositionally biased region" description="Polar residues" evidence="7">
    <location>
        <begin position="1051"/>
        <end position="1061"/>
    </location>
</feature>
<dbReference type="OrthoDB" id="10260894at2759"/>
<dbReference type="GO" id="GO:0043065">
    <property type="term" value="P:positive regulation of apoptotic process"/>
    <property type="evidence" value="ECO:0007669"/>
    <property type="project" value="TreeGrafter"/>
</dbReference>
<dbReference type="FunFam" id="1.10.510.10:FF:000594">
    <property type="entry name" value="Myosin light chain kinase isoform-III"/>
    <property type="match status" value="1"/>
</dbReference>
<feature type="region of interest" description="Disordered" evidence="7">
    <location>
        <begin position="1087"/>
        <end position="1110"/>
    </location>
</feature>
<evidence type="ECO:0000313" key="9">
    <source>
        <dbReference type="EnsemblMetazoa" id="XP_014246118.1"/>
    </source>
</evidence>
<dbReference type="PROSITE" id="PS00108">
    <property type="entry name" value="PROTEIN_KINASE_ST"/>
    <property type="match status" value="1"/>
</dbReference>
<keyword evidence="10" id="KW-1185">Reference proteome</keyword>
<reference evidence="9" key="1">
    <citation type="submission" date="2022-01" db="UniProtKB">
        <authorList>
            <consortium name="EnsemblMetazoa"/>
        </authorList>
    </citation>
    <scope>IDENTIFICATION</scope>
</reference>
<feature type="region of interest" description="Disordered" evidence="7">
    <location>
        <begin position="1050"/>
        <end position="1070"/>
    </location>
</feature>
<dbReference type="KEGG" id="clec:106664694"/>
<dbReference type="SMART" id="SM00220">
    <property type="entry name" value="S_TKc"/>
    <property type="match status" value="1"/>
</dbReference>
<dbReference type="RefSeq" id="XP_014246118.1">
    <property type="nucleotide sequence ID" value="XM_014390632.2"/>
</dbReference>
<name>A0A8I6TDC7_CIMLE</name>
<dbReference type="Gene3D" id="1.10.510.10">
    <property type="entry name" value="Transferase(Phosphotransferase) domain 1"/>
    <property type="match status" value="1"/>
</dbReference>
<dbReference type="PANTHER" id="PTHR24342">
    <property type="entry name" value="SERINE/THREONINE-PROTEIN KINASE 17"/>
    <property type="match status" value="1"/>
</dbReference>
<dbReference type="FunFam" id="3.30.200.20:FF:000042">
    <property type="entry name" value="Aurora kinase A"/>
    <property type="match status" value="1"/>
</dbReference>
<dbReference type="PROSITE" id="PS50011">
    <property type="entry name" value="PROTEIN_KINASE_DOM"/>
    <property type="match status" value="1"/>
</dbReference>
<feature type="compositionally biased region" description="Polar residues" evidence="7">
    <location>
        <begin position="1001"/>
        <end position="1011"/>
    </location>
</feature>
<feature type="region of interest" description="Disordered" evidence="7">
    <location>
        <begin position="451"/>
        <end position="471"/>
    </location>
</feature>
<evidence type="ECO:0000256" key="4">
    <source>
        <dbReference type="ARBA" id="ARBA00022777"/>
    </source>
</evidence>
<keyword evidence="5 6" id="KW-0067">ATP-binding</keyword>
<dbReference type="AlphaFoldDB" id="A0A8I6TDC7"/>
<feature type="domain" description="Protein kinase" evidence="8">
    <location>
        <begin position="34"/>
        <end position="289"/>
    </location>
</feature>
<dbReference type="InterPro" id="IPR008271">
    <property type="entry name" value="Ser/Thr_kinase_AS"/>
</dbReference>
<dbReference type="GO" id="GO:0004674">
    <property type="term" value="F:protein serine/threonine kinase activity"/>
    <property type="evidence" value="ECO:0007669"/>
    <property type="project" value="UniProtKB-KW"/>
</dbReference>
<evidence type="ECO:0000313" key="10">
    <source>
        <dbReference type="Proteomes" id="UP000494040"/>
    </source>
</evidence>
<dbReference type="PROSITE" id="PS00107">
    <property type="entry name" value="PROTEIN_KINASE_ATP"/>
    <property type="match status" value="1"/>
</dbReference>